<dbReference type="AlphaFoldDB" id="A0A926NN01"/>
<dbReference type="Pfam" id="PF07883">
    <property type="entry name" value="Cupin_2"/>
    <property type="match status" value="1"/>
</dbReference>
<evidence type="ECO:0000313" key="6">
    <source>
        <dbReference type="Proteomes" id="UP000626844"/>
    </source>
</evidence>
<dbReference type="InterPro" id="IPR013096">
    <property type="entry name" value="Cupin_2"/>
</dbReference>
<dbReference type="Proteomes" id="UP000626844">
    <property type="component" value="Unassembled WGS sequence"/>
</dbReference>
<dbReference type="GO" id="GO:0003700">
    <property type="term" value="F:DNA-binding transcription factor activity"/>
    <property type="evidence" value="ECO:0007669"/>
    <property type="project" value="InterPro"/>
</dbReference>
<organism evidence="5 6">
    <name type="scientific">Metabacillus arenae</name>
    <dbReference type="NCBI Taxonomy" id="2771434"/>
    <lineage>
        <taxon>Bacteria</taxon>
        <taxon>Bacillati</taxon>
        <taxon>Bacillota</taxon>
        <taxon>Bacilli</taxon>
        <taxon>Bacillales</taxon>
        <taxon>Bacillaceae</taxon>
        <taxon>Metabacillus</taxon>
    </lineage>
</organism>
<evidence type="ECO:0000256" key="3">
    <source>
        <dbReference type="ARBA" id="ARBA00023163"/>
    </source>
</evidence>
<dbReference type="PANTHER" id="PTHR43280">
    <property type="entry name" value="ARAC-FAMILY TRANSCRIPTIONAL REGULATOR"/>
    <property type="match status" value="1"/>
</dbReference>
<evidence type="ECO:0000256" key="2">
    <source>
        <dbReference type="ARBA" id="ARBA00023125"/>
    </source>
</evidence>
<proteinExistence type="predicted"/>
<accession>A0A926NN01</accession>
<evidence type="ECO:0000259" key="4">
    <source>
        <dbReference type="PROSITE" id="PS01124"/>
    </source>
</evidence>
<dbReference type="Gene3D" id="1.10.10.60">
    <property type="entry name" value="Homeodomain-like"/>
    <property type="match status" value="2"/>
</dbReference>
<dbReference type="PANTHER" id="PTHR43280:SF28">
    <property type="entry name" value="HTH-TYPE TRANSCRIPTIONAL ACTIVATOR RHAS"/>
    <property type="match status" value="1"/>
</dbReference>
<dbReference type="InterPro" id="IPR037923">
    <property type="entry name" value="HTH-like"/>
</dbReference>
<dbReference type="Pfam" id="PF12833">
    <property type="entry name" value="HTH_18"/>
    <property type="match status" value="1"/>
</dbReference>
<dbReference type="EMBL" id="JACXAI010000039">
    <property type="protein sequence ID" value="MBD1382898.1"/>
    <property type="molecule type" value="Genomic_DNA"/>
</dbReference>
<dbReference type="GO" id="GO:0043565">
    <property type="term" value="F:sequence-specific DNA binding"/>
    <property type="evidence" value="ECO:0007669"/>
    <property type="project" value="InterPro"/>
</dbReference>
<dbReference type="SUPFAM" id="SSF51215">
    <property type="entry name" value="Regulatory protein AraC"/>
    <property type="match status" value="1"/>
</dbReference>
<dbReference type="SUPFAM" id="SSF46689">
    <property type="entry name" value="Homeodomain-like"/>
    <property type="match status" value="1"/>
</dbReference>
<keyword evidence="3" id="KW-0804">Transcription</keyword>
<dbReference type="InterPro" id="IPR014710">
    <property type="entry name" value="RmlC-like_jellyroll"/>
</dbReference>
<name>A0A926NN01_9BACI</name>
<dbReference type="InterPro" id="IPR020449">
    <property type="entry name" value="Tscrpt_reg_AraC-type_HTH"/>
</dbReference>
<dbReference type="SMART" id="SM00342">
    <property type="entry name" value="HTH_ARAC"/>
    <property type="match status" value="1"/>
</dbReference>
<dbReference type="InterPro" id="IPR018060">
    <property type="entry name" value="HTH_AraC"/>
</dbReference>
<dbReference type="RefSeq" id="WP_191161534.1">
    <property type="nucleotide sequence ID" value="NZ_JACXAI010000039.1"/>
</dbReference>
<evidence type="ECO:0000256" key="1">
    <source>
        <dbReference type="ARBA" id="ARBA00023015"/>
    </source>
</evidence>
<dbReference type="PROSITE" id="PS01124">
    <property type="entry name" value="HTH_ARAC_FAMILY_2"/>
    <property type="match status" value="1"/>
</dbReference>
<feature type="domain" description="HTH araC/xylS-type" evidence="4">
    <location>
        <begin position="220"/>
        <end position="317"/>
    </location>
</feature>
<gene>
    <name evidence="5" type="ORF">IC621_22100</name>
</gene>
<dbReference type="Gene3D" id="2.60.120.10">
    <property type="entry name" value="Jelly Rolls"/>
    <property type="match status" value="1"/>
</dbReference>
<sequence length="321" mass="37972">MNSDLLQELLQLNEEEKMLLHQRNKVNKELYTSQEHFIVESEKFLNNNKMIMVRKHTRFVDFPKHKHNYIEVNYVYNGKLNQTVGIDRITLKKGDLLFLNQHIEHELEACGEEDIIINFIIRPEFFSFIFSYLTKENLISNFLINSLFNQTKSGQYLYFAVSEVKNIQELIGRIIKEIMEPSMLSEPTIKLYMGILLIELIKHSDKVKSKEDSLKHQTIIESLKYIEEQYQHATLNYLAEKLNQPHYVLSKHIKKATNFTFKELLQEKRLSVAKELLEITTLPIASIIEQVGYENISYFYRVFKGKFGCTPKEFREHIIKG</sequence>
<dbReference type="InterPro" id="IPR009057">
    <property type="entry name" value="Homeodomain-like_sf"/>
</dbReference>
<comment type="caution">
    <text evidence="5">The sequence shown here is derived from an EMBL/GenBank/DDBJ whole genome shotgun (WGS) entry which is preliminary data.</text>
</comment>
<keyword evidence="1" id="KW-0805">Transcription regulation</keyword>
<keyword evidence="6" id="KW-1185">Reference proteome</keyword>
<keyword evidence="2" id="KW-0238">DNA-binding</keyword>
<protein>
    <submittedName>
        <fullName evidence="5">Helix-turn-helix transcriptional regulator</fullName>
    </submittedName>
</protein>
<dbReference type="PRINTS" id="PR00032">
    <property type="entry name" value="HTHARAC"/>
</dbReference>
<reference evidence="5" key="1">
    <citation type="submission" date="2020-09" db="EMBL/GenBank/DDBJ databases">
        <title>A novel bacterium of genus Bacillus, isolated from South China Sea.</title>
        <authorList>
            <person name="Huang H."/>
            <person name="Mo K."/>
            <person name="Hu Y."/>
        </authorList>
    </citation>
    <scope>NUCLEOTIDE SEQUENCE</scope>
    <source>
        <strain evidence="5">IB182487</strain>
    </source>
</reference>
<evidence type="ECO:0000313" key="5">
    <source>
        <dbReference type="EMBL" id="MBD1382898.1"/>
    </source>
</evidence>